<dbReference type="PROSITE" id="PS50088">
    <property type="entry name" value="ANK_REPEAT"/>
    <property type="match status" value="1"/>
</dbReference>
<protein>
    <submittedName>
        <fullName evidence="4">Ankyrin repeat-containing domain protein</fullName>
    </submittedName>
</protein>
<keyword evidence="2 3" id="KW-0040">ANK repeat</keyword>
<gene>
    <name evidence="4" type="ORF">BDV98DRAFT_527164</name>
</gene>
<dbReference type="SUPFAM" id="SSF48403">
    <property type="entry name" value="Ankyrin repeat"/>
    <property type="match status" value="1"/>
</dbReference>
<dbReference type="InterPro" id="IPR002110">
    <property type="entry name" value="Ankyrin_rpt"/>
</dbReference>
<dbReference type="Pfam" id="PF12796">
    <property type="entry name" value="Ank_2"/>
    <property type="match status" value="1"/>
</dbReference>
<dbReference type="PANTHER" id="PTHR24126:SF14">
    <property type="entry name" value="ANK_REP_REGION DOMAIN-CONTAINING PROTEIN"/>
    <property type="match status" value="1"/>
</dbReference>
<keyword evidence="5" id="KW-1185">Reference proteome</keyword>
<dbReference type="EMBL" id="ML178821">
    <property type="protein sequence ID" value="TFL02776.1"/>
    <property type="molecule type" value="Genomic_DNA"/>
</dbReference>
<sequence>MSKPTTEDNDELLLSCRYGDLDDLKAYVDKFGADSLSEIRDDNGNTILHMTSANGHIDVLDYLLPLVDSNLLSVQNHARSTALHWAVLNQHLDTAKKLVGLQPGPGVNLIDIQNAKGRSPLTEAELAGWNEGAAWLVEKMNLNTGAEGEATAEDEQDVPDTKADVEVEIKDAEGRIARAKISDSG</sequence>
<proteinExistence type="predicted"/>
<dbReference type="Gene3D" id="1.25.40.20">
    <property type="entry name" value="Ankyrin repeat-containing domain"/>
    <property type="match status" value="1"/>
</dbReference>
<evidence type="ECO:0000256" key="1">
    <source>
        <dbReference type="ARBA" id="ARBA00022737"/>
    </source>
</evidence>
<dbReference type="SMART" id="SM00248">
    <property type="entry name" value="ANK"/>
    <property type="match status" value="2"/>
</dbReference>
<accession>A0A5C3QLH0</accession>
<evidence type="ECO:0000313" key="5">
    <source>
        <dbReference type="Proteomes" id="UP000305067"/>
    </source>
</evidence>
<dbReference type="OrthoDB" id="10057496at2759"/>
<organism evidence="4 5">
    <name type="scientific">Pterulicium gracile</name>
    <dbReference type="NCBI Taxonomy" id="1884261"/>
    <lineage>
        <taxon>Eukaryota</taxon>
        <taxon>Fungi</taxon>
        <taxon>Dikarya</taxon>
        <taxon>Basidiomycota</taxon>
        <taxon>Agaricomycotina</taxon>
        <taxon>Agaricomycetes</taxon>
        <taxon>Agaricomycetidae</taxon>
        <taxon>Agaricales</taxon>
        <taxon>Pleurotineae</taxon>
        <taxon>Pterulaceae</taxon>
        <taxon>Pterulicium</taxon>
    </lineage>
</organism>
<reference evidence="4 5" key="1">
    <citation type="journal article" date="2019" name="Nat. Ecol. Evol.">
        <title>Megaphylogeny resolves global patterns of mushroom evolution.</title>
        <authorList>
            <person name="Varga T."/>
            <person name="Krizsan K."/>
            <person name="Foldi C."/>
            <person name="Dima B."/>
            <person name="Sanchez-Garcia M."/>
            <person name="Sanchez-Ramirez S."/>
            <person name="Szollosi G.J."/>
            <person name="Szarkandi J.G."/>
            <person name="Papp V."/>
            <person name="Albert L."/>
            <person name="Andreopoulos W."/>
            <person name="Angelini C."/>
            <person name="Antonin V."/>
            <person name="Barry K.W."/>
            <person name="Bougher N.L."/>
            <person name="Buchanan P."/>
            <person name="Buyck B."/>
            <person name="Bense V."/>
            <person name="Catcheside P."/>
            <person name="Chovatia M."/>
            <person name="Cooper J."/>
            <person name="Damon W."/>
            <person name="Desjardin D."/>
            <person name="Finy P."/>
            <person name="Geml J."/>
            <person name="Haridas S."/>
            <person name="Hughes K."/>
            <person name="Justo A."/>
            <person name="Karasinski D."/>
            <person name="Kautmanova I."/>
            <person name="Kiss B."/>
            <person name="Kocsube S."/>
            <person name="Kotiranta H."/>
            <person name="LaButti K.M."/>
            <person name="Lechner B.E."/>
            <person name="Liimatainen K."/>
            <person name="Lipzen A."/>
            <person name="Lukacs Z."/>
            <person name="Mihaltcheva S."/>
            <person name="Morgado L.N."/>
            <person name="Niskanen T."/>
            <person name="Noordeloos M.E."/>
            <person name="Ohm R.A."/>
            <person name="Ortiz-Santana B."/>
            <person name="Ovrebo C."/>
            <person name="Racz N."/>
            <person name="Riley R."/>
            <person name="Savchenko A."/>
            <person name="Shiryaev A."/>
            <person name="Soop K."/>
            <person name="Spirin V."/>
            <person name="Szebenyi C."/>
            <person name="Tomsovsky M."/>
            <person name="Tulloss R.E."/>
            <person name="Uehling J."/>
            <person name="Grigoriev I.V."/>
            <person name="Vagvolgyi C."/>
            <person name="Papp T."/>
            <person name="Martin F.M."/>
            <person name="Miettinen O."/>
            <person name="Hibbett D.S."/>
            <person name="Nagy L.G."/>
        </authorList>
    </citation>
    <scope>NUCLEOTIDE SEQUENCE [LARGE SCALE GENOMIC DNA]</scope>
    <source>
        <strain evidence="4 5">CBS 309.79</strain>
    </source>
</reference>
<dbReference type="PANTHER" id="PTHR24126">
    <property type="entry name" value="ANKYRIN REPEAT, PH AND SEC7 DOMAIN CONTAINING PROTEIN SECG-RELATED"/>
    <property type="match status" value="1"/>
</dbReference>
<evidence type="ECO:0000256" key="3">
    <source>
        <dbReference type="PROSITE-ProRule" id="PRU00023"/>
    </source>
</evidence>
<dbReference type="InterPro" id="IPR036770">
    <property type="entry name" value="Ankyrin_rpt-contain_sf"/>
</dbReference>
<name>A0A5C3QLH0_9AGAR</name>
<feature type="repeat" description="ANK" evidence="3">
    <location>
        <begin position="43"/>
        <end position="64"/>
    </location>
</feature>
<dbReference type="AlphaFoldDB" id="A0A5C3QLH0"/>
<dbReference type="Proteomes" id="UP000305067">
    <property type="component" value="Unassembled WGS sequence"/>
</dbReference>
<evidence type="ECO:0000256" key="2">
    <source>
        <dbReference type="ARBA" id="ARBA00023043"/>
    </source>
</evidence>
<evidence type="ECO:0000313" key="4">
    <source>
        <dbReference type="EMBL" id="TFL02776.1"/>
    </source>
</evidence>
<keyword evidence="1" id="KW-0677">Repeat</keyword>
<dbReference type="PROSITE" id="PS50297">
    <property type="entry name" value="ANK_REP_REGION"/>
    <property type="match status" value="1"/>
</dbReference>
<dbReference type="STRING" id="1884261.A0A5C3QLH0"/>